<evidence type="ECO:0000256" key="2">
    <source>
        <dbReference type="ARBA" id="ARBA00022737"/>
    </source>
</evidence>
<keyword evidence="1 3" id="KW-0808">Transferase</keyword>
<dbReference type="InterPro" id="IPR011004">
    <property type="entry name" value="Trimer_LpxA-like_sf"/>
</dbReference>
<dbReference type="AlphaFoldDB" id="A0A7I7XMT9"/>
<keyword evidence="2" id="KW-0677">Repeat</keyword>
<dbReference type="KEGG" id="mmag:MMAD_48090"/>
<dbReference type="RefSeq" id="WP_163741879.1">
    <property type="nucleotide sequence ID" value="NZ_AP022610.1"/>
</dbReference>
<dbReference type="PANTHER" id="PTHR43300:SF4">
    <property type="entry name" value="ACYL-[ACYL-CARRIER-PROTEIN]--UDP-N-ACETYLGLUCOSAMINE O-ACYLTRANSFERASE"/>
    <property type="match status" value="1"/>
</dbReference>
<dbReference type="Proteomes" id="UP000466517">
    <property type="component" value="Chromosome"/>
</dbReference>
<dbReference type="Pfam" id="PF14602">
    <property type="entry name" value="Hexapep_2"/>
    <property type="match status" value="2"/>
</dbReference>
<evidence type="ECO:0000256" key="1">
    <source>
        <dbReference type="ARBA" id="ARBA00022679"/>
    </source>
</evidence>
<dbReference type="SUPFAM" id="SSF51161">
    <property type="entry name" value="Trimeric LpxA-like enzymes"/>
    <property type="match status" value="1"/>
</dbReference>
<protein>
    <submittedName>
        <fullName evidence="3">N-acetyltransferase</fullName>
    </submittedName>
</protein>
<dbReference type="PANTHER" id="PTHR43300">
    <property type="entry name" value="ACETYLTRANSFERASE"/>
    <property type="match status" value="1"/>
</dbReference>
<dbReference type="CDD" id="cd03358">
    <property type="entry name" value="LbH_WxcM_N_like"/>
    <property type="match status" value="1"/>
</dbReference>
<proteinExistence type="predicted"/>
<dbReference type="PROSITE" id="PS00101">
    <property type="entry name" value="HEXAPEP_TRANSFERASES"/>
    <property type="match status" value="1"/>
</dbReference>
<keyword evidence="4" id="KW-1185">Reference proteome</keyword>
<reference evidence="3 4" key="1">
    <citation type="journal article" date="2019" name="Emerg. Microbes Infect.">
        <title>Comprehensive subspecies identification of 175 nontuberculous mycobacteria species based on 7547 genomic profiles.</title>
        <authorList>
            <person name="Matsumoto Y."/>
            <person name="Kinjo T."/>
            <person name="Motooka D."/>
            <person name="Nabeya D."/>
            <person name="Jung N."/>
            <person name="Uechi K."/>
            <person name="Horii T."/>
            <person name="Iida T."/>
            <person name="Fujita J."/>
            <person name="Nakamura S."/>
        </authorList>
    </citation>
    <scope>NUCLEOTIDE SEQUENCE [LARGE SCALE GENOMIC DNA]</scope>
    <source>
        <strain evidence="3 4">JCM 13574</strain>
    </source>
</reference>
<dbReference type="Gene3D" id="2.160.10.10">
    <property type="entry name" value="Hexapeptide repeat proteins"/>
    <property type="match status" value="1"/>
</dbReference>
<organism evidence="3 4">
    <name type="scientific">Mycolicibacterium madagascariense</name>
    <dbReference type="NCBI Taxonomy" id="212765"/>
    <lineage>
        <taxon>Bacteria</taxon>
        <taxon>Bacillati</taxon>
        <taxon>Actinomycetota</taxon>
        <taxon>Actinomycetes</taxon>
        <taxon>Mycobacteriales</taxon>
        <taxon>Mycobacteriaceae</taxon>
        <taxon>Mycolicibacterium</taxon>
    </lineage>
</organism>
<dbReference type="InterPro" id="IPR018357">
    <property type="entry name" value="Hexapep_transf_CS"/>
</dbReference>
<evidence type="ECO:0000313" key="4">
    <source>
        <dbReference type="Proteomes" id="UP000466517"/>
    </source>
</evidence>
<dbReference type="EMBL" id="AP022610">
    <property type="protein sequence ID" value="BBZ30514.1"/>
    <property type="molecule type" value="Genomic_DNA"/>
</dbReference>
<gene>
    <name evidence="3" type="ORF">MMAD_48090</name>
</gene>
<dbReference type="GO" id="GO:0016740">
    <property type="term" value="F:transferase activity"/>
    <property type="evidence" value="ECO:0007669"/>
    <property type="project" value="UniProtKB-KW"/>
</dbReference>
<accession>A0A7I7XMT9</accession>
<dbReference type="InterPro" id="IPR001451">
    <property type="entry name" value="Hexapep"/>
</dbReference>
<evidence type="ECO:0000313" key="3">
    <source>
        <dbReference type="EMBL" id="BBZ30514.1"/>
    </source>
</evidence>
<dbReference type="InterPro" id="IPR050179">
    <property type="entry name" value="Trans_hexapeptide_repeat"/>
</dbReference>
<name>A0A7I7XMT9_9MYCO</name>
<sequence length="195" mass="20241">MVGAANSEVFVHPLGLCESTDVGAGTRVWAFAHVLDGASVGNDCNICDHAYVEQGVTVGDRVTIKNRVLLFEGVTVQDDVFLGPGVIFTNDLRPRAFVKRGGSELSATLVERGATLGAGVVVVCGISIGAYAFVGAGTVLTRDVPAHAFVVGNPGRPIGWACECGSRLPAELACPCGRRYHLDGAELTRATEATA</sequence>